<evidence type="ECO:0000313" key="5">
    <source>
        <dbReference type="EMBL" id="KAI1705782.1"/>
    </source>
</evidence>
<protein>
    <submittedName>
        <fullName evidence="5">RNA recognition motif domain-containing protein</fullName>
    </submittedName>
</protein>
<organism evidence="5 6">
    <name type="scientific">Ditylenchus destructor</name>
    <dbReference type="NCBI Taxonomy" id="166010"/>
    <lineage>
        <taxon>Eukaryota</taxon>
        <taxon>Metazoa</taxon>
        <taxon>Ecdysozoa</taxon>
        <taxon>Nematoda</taxon>
        <taxon>Chromadorea</taxon>
        <taxon>Rhabditida</taxon>
        <taxon>Tylenchina</taxon>
        <taxon>Tylenchomorpha</taxon>
        <taxon>Sphaerularioidea</taxon>
        <taxon>Anguinidae</taxon>
        <taxon>Anguininae</taxon>
        <taxon>Ditylenchus</taxon>
    </lineage>
</organism>
<dbReference type="SUPFAM" id="SSF54928">
    <property type="entry name" value="RNA-binding domain, RBD"/>
    <property type="match status" value="2"/>
</dbReference>
<dbReference type="GO" id="GO:0071013">
    <property type="term" value="C:catalytic step 2 spliceosome"/>
    <property type="evidence" value="ECO:0007669"/>
    <property type="project" value="TreeGrafter"/>
</dbReference>
<accession>A0AAD4R2T7</accession>
<dbReference type="AlphaFoldDB" id="A0AAD4R2T7"/>
<feature type="domain" description="RRM" evidence="4">
    <location>
        <begin position="23"/>
        <end position="105"/>
    </location>
</feature>
<evidence type="ECO:0000256" key="3">
    <source>
        <dbReference type="PROSITE-ProRule" id="PRU00176"/>
    </source>
</evidence>
<proteinExistence type="predicted"/>
<sequence length="322" mass="36485">MMDHVRHRYPFMNAAMKHDDNHCKIFIGGLAPTTTDEMLLNLYSQFGVVRDCVVMRDKTTDRPRGFGFVTLSSKEEVDRAMDARPHVIDRRTVDPKRATPRHEESIVTTILFVSKLHPELEKEDLEDYFNQYGNVLKIDIPLDKFKNEKRGFAFVTFDDYDAVDKCVLEQSHAIRNYPCYVRKDNKDMQQKVTYNSMKRTVPWNESYGMPMKRGDRYASGKHGSMPQWPPTYGGYGSPSQNRPMPSYAYAGFGTAVLPNTMPQSWYQGGQFSHHSSSVLATGMSSSAGNMVPWFAYTASTATSMNHADIPAAVITWQSNGGS</sequence>
<name>A0AAD4R2T7_9BILA</name>
<dbReference type="EMBL" id="JAKKPZ010000053">
    <property type="protein sequence ID" value="KAI1705782.1"/>
    <property type="molecule type" value="Genomic_DNA"/>
</dbReference>
<feature type="domain" description="RRM" evidence="4">
    <location>
        <begin position="109"/>
        <end position="195"/>
    </location>
</feature>
<evidence type="ECO:0000256" key="2">
    <source>
        <dbReference type="ARBA" id="ARBA00022884"/>
    </source>
</evidence>
<dbReference type="SMART" id="SM00360">
    <property type="entry name" value="RRM"/>
    <property type="match status" value="2"/>
</dbReference>
<evidence type="ECO:0000313" key="6">
    <source>
        <dbReference type="Proteomes" id="UP001201812"/>
    </source>
</evidence>
<dbReference type="InterPro" id="IPR035979">
    <property type="entry name" value="RBD_domain_sf"/>
</dbReference>
<dbReference type="GO" id="GO:0000398">
    <property type="term" value="P:mRNA splicing, via spliceosome"/>
    <property type="evidence" value="ECO:0007669"/>
    <property type="project" value="TreeGrafter"/>
</dbReference>
<dbReference type="PANTHER" id="PTHR48026">
    <property type="entry name" value="HOMOLOGOUS TO DROSOPHILA SQD (SQUID) PROTEIN"/>
    <property type="match status" value="1"/>
</dbReference>
<dbReference type="InterPro" id="IPR000504">
    <property type="entry name" value="RRM_dom"/>
</dbReference>
<evidence type="ECO:0000259" key="4">
    <source>
        <dbReference type="PROSITE" id="PS50102"/>
    </source>
</evidence>
<dbReference type="Pfam" id="PF00076">
    <property type="entry name" value="RRM_1"/>
    <property type="match status" value="2"/>
</dbReference>
<dbReference type="Proteomes" id="UP001201812">
    <property type="component" value="Unassembled WGS sequence"/>
</dbReference>
<dbReference type="InterPro" id="IPR012677">
    <property type="entry name" value="Nucleotide-bd_a/b_plait_sf"/>
</dbReference>
<keyword evidence="1" id="KW-0677">Repeat</keyword>
<keyword evidence="2 3" id="KW-0694">RNA-binding</keyword>
<dbReference type="FunFam" id="3.30.70.330:FF:000040">
    <property type="entry name" value="Heterogeneous nuclear ribonucleoprotein A2/B1"/>
    <property type="match status" value="1"/>
</dbReference>
<dbReference type="Gene3D" id="3.30.70.330">
    <property type="match status" value="2"/>
</dbReference>
<evidence type="ECO:0000256" key="1">
    <source>
        <dbReference type="ARBA" id="ARBA00022737"/>
    </source>
</evidence>
<dbReference type="PANTHER" id="PTHR48026:SF14">
    <property type="entry name" value="HETEROGENEOUS NUCLEAR RIBONUCLEOPROTEIN A1"/>
    <property type="match status" value="1"/>
</dbReference>
<gene>
    <name evidence="5" type="ORF">DdX_13394</name>
</gene>
<dbReference type="PROSITE" id="PS50102">
    <property type="entry name" value="RRM"/>
    <property type="match status" value="2"/>
</dbReference>
<comment type="caution">
    <text evidence="5">The sequence shown here is derived from an EMBL/GenBank/DDBJ whole genome shotgun (WGS) entry which is preliminary data.</text>
</comment>
<keyword evidence="6" id="KW-1185">Reference proteome</keyword>
<reference evidence="5" key="1">
    <citation type="submission" date="2022-01" db="EMBL/GenBank/DDBJ databases">
        <title>Genome Sequence Resource for Two Populations of Ditylenchus destructor, the Migratory Endoparasitic Phytonematode.</title>
        <authorList>
            <person name="Zhang H."/>
            <person name="Lin R."/>
            <person name="Xie B."/>
        </authorList>
    </citation>
    <scope>NUCLEOTIDE SEQUENCE</scope>
    <source>
        <strain evidence="5">BazhouSP</strain>
    </source>
</reference>
<dbReference type="GO" id="GO:0003730">
    <property type="term" value="F:mRNA 3'-UTR binding"/>
    <property type="evidence" value="ECO:0007669"/>
    <property type="project" value="TreeGrafter"/>
</dbReference>
<dbReference type="GO" id="GO:0098687">
    <property type="term" value="C:chromosomal region"/>
    <property type="evidence" value="ECO:0007669"/>
    <property type="project" value="UniProtKB-ARBA"/>
</dbReference>